<proteinExistence type="predicted"/>
<sequence length="372" mass="41335">MAYGYSNHDDDSPDEIRPAFHLGQHGSTRVETLTNIQYGQVLNSGFQFITTPITNAHFHERIVKLVEESLSQANSEKKSGSRIDPIVNPLTPEDTTLFPEAHTSGLVGYASPWIDLCSPNHVIASISRQVLNLEVDYANFCGVRSIIVPGPRQDSAQTGNGQGIAQYARAIQEALLIGTRINFIVHLPMYREPGLEEKVTQLSTSNGEEGKSQPTKEIDIFTSWDSWHVIRTVCNYDARLFVALRVPRVLPAKELQTRWFSEPLQYLTYGPSTFQTNKAGHPSLGRAHQELIHAYMRLKHAPYFLLCDIGPELQDGPTAEQPMDTSSTSEFPGSGEMPPQHNPPSPRIRSRATTPIWHTSVTSSASKNHIAT</sequence>
<dbReference type="Proteomes" id="UP001153332">
    <property type="component" value="Unassembled WGS sequence"/>
</dbReference>
<keyword evidence="2" id="KW-1185">Reference proteome</keyword>
<accession>A0ACC2JI31</accession>
<gene>
    <name evidence="1" type="ORF">O1611_g6511</name>
</gene>
<protein>
    <submittedName>
        <fullName evidence="1">Uncharacterized protein</fullName>
    </submittedName>
</protein>
<evidence type="ECO:0000313" key="2">
    <source>
        <dbReference type="Proteomes" id="UP001153332"/>
    </source>
</evidence>
<reference evidence="1" key="1">
    <citation type="submission" date="2022-12" db="EMBL/GenBank/DDBJ databases">
        <title>Genome Sequence of Lasiodiplodia mahajangana.</title>
        <authorList>
            <person name="Buettner E."/>
        </authorList>
    </citation>
    <scope>NUCLEOTIDE SEQUENCE</scope>
    <source>
        <strain evidence="1">VT137</strain>
    </source>
</reference>
<dbReference type="EMBL" id="JAPUUL010001547">
    <property type="protein sequence ID" value="KAJ8127125.1"/>
    <property type="molecule type" value="Genomic_DNA"/>
</dbReference>
<name>A0ACC2JI31_9PEZI</name>
<organism evidence="1 2">
    <name type="scientific">Lasiodiplodia mahajangana</name>
    <dbReference type="NCBI Taxonomy" id="1108764"/>
    <lineage>
        <taxon>Eukaryota</taxon>
        <taxon>Fungi</taxon>
        <taxon>Dikarya</taxon>
        <taxon>Ascomycota</taxon>
        <taxon>Pezizomycotina</taxon>
        <taxon>Dothideomycetes</taxon>
        <taxon>Dothideomycetes incertae sedis</taxon>
        <taxon>Botryosphaeriales</taxon>
        <taxon>Botryosphaeriaceae</taxon>
        <taxon>Lasiodiplodia</taxon>
    </lineage>
</organism>
<comment type="caution">
    <text evidence="1">The sequence shown here is derived from an EMBL/GenBank/DDBJ whole genome shotgun (WGS) entry which is preliminary data.</text>
</comment>
<evidence type="ECO:0000313" key="1">
    <source>
        <dbReference type="EMBL" id="KAJ8127125.1"/>
    </source>
</evidence>